<organism evidence="1 2">
    <name type="scientific">Virgisporangium aurantiacum</name>
    <dbReference type="NCBI Taxonomy" id="175570"/>
    <lineage>
        <taxon>Bacteria</taxon>
        <taxon>Bacillati</taxon>
        <taxon>Actinomycetota</taxon>
        <taxon>Actinomycetes</taxon>
        <taxon>Micromonosporales</taxon>
        <taxon>Micromonosporaceae</taxon>
        <taxon>Virgisporangium</taxon>
    </lineage>
</organism>
<dbReference type="Proteomes" id="UP000612585">
    <property type="component" value="Unassembled WGS sequence"/>
</dbReference>
<dbReference type="AlphaFoldDB" id="A0A8J3Z2K0"/>
<gene>
    <name evidence="1" type="ORF">Vau01_015820</name>
</gene>
<dbReference type="RefSeq" id="WP_203988722.1">
    <property type="nucleotide sequence ID" value="NZ_BOPG01000010.1"/>
</dbReference>
<accession>A0A8J3Z2K0</accession>
<dbReference type="EMBL" id="BOPG01000010">
    <property type="protein sequence ID" value="GIJ54066.1"/>
    <property type="molecule type" value="Genomic_DNA"/>
</dbReference>
<comment type="caution">
    <text evidence="1">The sequence shown here is derived from an EMBL/GenBank/DDBJ whole genome shotgun (WGS) entry which is preliminary data.</text>
</comment>
<name>A0A8J3Z2K0_9ACTN</name>
<keyword evidence="2" id="KW-1185">Reference proteome</keyword>
<reference evidence="1" key="1">
    <citation type="submission" date="2021-01" db="EMBL/GenBank/DDBJ databases">
        <title>Whole genome shotgun sequence of Virgisporangium aurantiacum NBRC 16421.</title>
        <authorList>
            <person name="Komaki H."/>
            <person name="Tamura T."/>
        </authorList>
    </citation>
    <scope>NUCLEOTIDE SEQUENCE</scope>
    <source>
        <strain evidence="1">NBRC 16421</strain>
    </source>
</reference>
<protein>
    <submittedName>
        <fullName evidence="1">Uncharacterized protein</fullName>
    </submittedName>
</protein>
<proteinExistence type="predicted"/>
<sequence length="73" mass="7971">MLRFRSVADGLLGLFVPKLTAAAGPPCQDLVQNDCGVSRCVSNSSPWYVQNYRRVCNTCYGCGNWQFSGCCSV</sequence>
<evidence type="ECO:0000313" key="2">
    <source>
        <dbReference type="Proteomes" id="UP000612585"/>
    </source>
</evidence>
<evidence type="ECO:0000313" key="1">
    <source>
        <dbReference type="EMBL" id="GIJ54066.1"/>
    </source>
</evidence>